<dbReference type="Gene3D" id="3.40.50.300">
    <property type="entry name" value="P-loop containing nucleotide triphosphate hydrolases"/>
    <property type="match status" value="1"/>
</dbReference>
<feature type="binding site" evidence="1">
    <location>
        <position position="41"/>
    </location>
    <ligand>
        <name>substrate</name>
    </ligand>
</feature>
<sequence>MALLAVSGTGTEVGKTVTTAAVAALARAAGRRVAAVKPAQTGLAPGQDGDLAEVCRLAGPVTVRELARYPEPLAPDTAARRAGLPTVPLPAAADALRILEAEHDLVLCEGAGGLLARFDEQGWTLADLARELGIRVLVVAAPGLGTLNATALTTEALDRRGIRCAGVVIGSWPARPDLAMRCNLHDLPRMSGAPLAGVLPADMAALDRAAFLRAARTGLGPALGGEFDADAFTARHAP</sequence>
<dbReference type="GO" id="GO:0005829">
    <property type="term" value="C:cytosol"/>
    <property type="evidence" value="ECO:0007669"/>
    <property type="project" value="TreeGrafter"/>
</dbReference>
<comment type="caution">
    <text evidence="1">Lacks conserved residue(s) required for the propagation of feature annotation.</text>
</comment>
<comment type="subunit">
    <text evidence="1">Homodimer.</text>
</comment>
<comment type="catalytic activity">
    <reaction evidence="1">
        <text>(7R,8S)-7,8-diammoniononanoate + CO2 + ATP = (4R,5S)-dethiobiotin + ADP + phosphate + 3 H(+)</text>
        <dbReference type="Rhea" id="RHEA:15805"/>
        <dbReference type="ChEBI" id="CHEBI:15378"/>
        <dbReference type="ChEBI" id="CHEBI:16526"/>
        <dbReference type="ChEBI" id="CHEBI:30616"/>
        <dbReference type="ChEBI" id="CHEBI:43474"/>
        <dbReference type="ChEBI" id="CHEBI:149469"/>
        <dbReference type="ChEBI" id="CHEBI:149473"/>
        <dbReference type="ChEBI" id="CHEBI:456216"/>
        <dbReference type="EC" id="6.3.3.3"/>
    </reaction>
</comment>
<keyword evidence="1" id="KW-0963">Cytoplasm</keyword>
<dbReference type="PANTHER" id="PTHR43210">
    <property type="entry name" value="DETHIOBIOTIN SYNTHETASE"/>
    <property type="match status" value="1"/>
</dbReference>
<evidence type="ECO:0000313" key="3">
    <source>
        <dbReference type="Proteomes" id="UP000007842"/>
    </source>
</evidence>
<dbReference type="CDD" id="cd03109">
    <property type="entry name" value="DTBS"/>
    <property type="match status" value="1"/>
</dbReference>
<dbReference type="EC" id="6.3.3.3" evidence="1"/>
<proteinExistence type="inferred from homology"/>
<comment type="similarity">
    <text evidence="1">Belongs to the dethiobiotin synthetase family.</text>
</comment>
<dbReference type="KEGG" id="sct:SCAT_p1298"/>
<dbReference type="SUPFAM" id="SSF52540">
    <property type="entry name" value="P-loop containing nucleoside triphosphate hydrolases"/>
    <property type="match status" value="1"/>
</dbReference>
<keyword evidence="1" id="KW-0479">Metal-binding</keyword>
<dbReference type="HOGENOM" id="CLU_072551_1_0_11"/>
<keyword evidence="1" id="KW-0093">Biotin biosynthesis</keyword>
<dbReference type="UniPathway" id="UPA00078">
    <property type="reaction ID" value="UER00161"/>
</dbReference>
<dbReference type="NCBIfam" id="TIGR00347">
    <property type="entry name" value="bioD"/>
    <property type="match status" value="1"/>
</dbReference>
<dbReference type="RefSeq" id="WP_014151745.1">
    <property type="nucleotide sequence ID" value="NC_016113.1"/>
</dbReference>
<feature type="binding site" evidence="1">
    <location>
        <begin position="109"/>
        <end position="112"/>
    </location>
    <ligand>
        <name>ATP</name>
        <dbReference type="ChEBI" id="CHEBI:30616"/>
    </ligand>
</feature>
<comment type="cofactor">
    <cofactor evidence="1">
        <name>Mg(2+)</name>
        <dbReference type="ChEBI" id="CHEBI:18420"/>
    </cofactor>
</comment>
<dbReference type="GO" id="GO:0009102">
    <property type="term" value="P:biotin biosynthetic process"/>
    <property type="evidence" value="ECO:0007669"/>
    <property type="project" value="UniProtKB-UniRule"/>
</dbReference>
<name>F8JJV5_STREN</name>
<gene>
    <name evidence="1" type="primary">bioD</name>
    <name evidence="2" type="ordered locus">SCATT_p04260</name>
</gene>
<evidence type="ECO:0000256" key="1">
    <source>
        <dbReference type="HAMAP-Rule" id="MF_00336"/>
    </source>
</evidence>
<dbReference type="PANTHER" id="PTHR43210:SF5">
    <property type="entry name" value="DETHIOBIOTIN SYNTHETASE"/>
    <property type="match status" value="1"/>
</dbReference>
<keyword evidence="1" id="KW-0460">Magnesium</keyword>
<dbReference type="EMBL" id="CP003229">
    <property type="protein sequence ID" value="AEW98619.1"/>
    <property type="molecule type" value="Genomic_DNA"/>
</dbReference>
<dbReference type="GO" id="GO:0004141">
    <property type="term" value="F:dethiobiotin synthase activity"/>
    <property type="evidence" value="ECO:0007669"/>
    <property type="project" value="UniProtKB-UniRule"/>
</dbReference>
<organism evidence="2 3">
    <name type="scientific">Streptantibioticus cattleyicolor (strain ATCC 35852 / DSM 46488 / JCM 4925 / NBRC 14057 / NRRL 8057)</name>
    <name type="common">Streptomyces cattleya</name>
    <dbReference type="NCBI Taxonomy" id="1003195"/>
    <lineage>
        <taxon>Bacteria</taxon>
        <taxon>Bacillati</taxon>
        <taxon>Actinomycetota</taxon>
        <taxon>Actinomycetes</taxon>
        <taxon>Kitasatosporales</taxon>
        <taxon>Streptomycetaceae</taxon>
        <taxon>Streptantibioticus</taxon>
    </lineage>
</organism>
<dbReference type="InterPro" id="IPR027417">
    <property type="entry name" value="P-loop_NTPase"/>
</dbReference>
<feature type="binding site" evidence="1">
    <location>
        <position position="50"/>
    </location>
    <ligand>
        <name>Mg(2+)</name>
        <dbReference type="ChEBI" id="CHEBI:18420"/>
    </ligand>
</feature>
<dbReference type="Pfam" id="PF13500">
    <property type="entry name" value="AAA_26"/>
    <property type="match status" value="1"/>
</dbReference>
<feature type="binding site" evidence="1">
    <location>
        <position position="16"/>
    </location>
    <ligand>
        <name>Mg(2+)</name>
        <dbReference type="ChEBI" id="CHEBI:18420"/>
    </ligand>
</feature>
<keyword evidence="1" id="KW-0067">ATP-binding</keyword>
<keyword evidence="1" id="KW-0436">Ligase</keyword>
<keyword evidence="2" id="KW-0614">Plasmid</keyword>
<dbReference type="PATRIC" id="fig|1003195.11.peg.1257"/>
<accession>F8JJV5</accession>
<dbReference type="AlphaFoldDB" id="F8JJV5"/>
<feature type="binding site" evidence="1">
    <location>
        <begin position="170"/>
        <end position="171"/>
    </location>
    <ligand>
        <name>ATP</name>
        <dbReference type="ChEBI" id="CHEBI:30616"/>
    </ligand>
</feature>
<protein>
    <recommendedName>
        <fullName evidence="1">ATP-dependent dethiobiotin synthetase BioD</fullName>
        <ecNumber evidence="1">6.3.3.3</ecNumber>
    </recommendedName>
    <alternativeName>
        <fullName evidence="1">DTB synthetase</fullName>
        <shortName evidence="1">DTBS</shortName>
    </alternativeName>
    <alternativeName>
        <fullName evidence="1">Dethiobiotin synthase</fullName>
    </alternativeName>
</protein>
<reference evidence="3" key="1">
    <citation type="submission" date="2011-12" db="EMBL/GenBank/DDBJ databases">
        <title>Complete genome sequence of Streptomyces cattleya strain DSM 46488.</title>
        <authorList>
            <person name="Ou H.-Y."/>
            <person name="Li P."/>
            <person name="Zhao C."/>
            <person name="O'Hagan D."/>
            <person name="Deng Z."/>
        </authorList>
    </citation>
    <scope>NUCLEOTIDE SEQUENCE [LARGE SCALE GENOMIC DNA]</scope>
    <source>
        <strain evidence="3">ATCC 35852 / DSM 46488 / JCM 4925 / NBRC 14057 / NRRL 8057</strain>
        <plasmid evidence="3">Plasmid pSCATT</plasmid>
    </source>
</reference>
<accession>G8XFY0</accession>
<feature type="binding site" evidence="1">
    <location>
        <position position="109"/>
    </location>
    <ligand>
        <name>Mg(2+)</name>
        <dbReference type="ChEBI" id="CHEBI:18420"/>
    </ligand>
</feature>
<dbReference type="HAMAP" id="MF_00336">
    <property type="entry name" value="BioD"/>
    <property type="match status" value="1"/>
</dbReference>
<dbReference type="GO" id="GO:0005524">
    <property type="term" value="F:ATP binding"/>
    <property type="evidence" value="ECO:0007669"/>
    <property type="project" value="UniProtKB-UniRule"/>
</dbReference>
<dbReference type="Proteomes" id="UP000007842">
    <property type="component" value="Plasmid pSCATT"/>
</dbReference>
<dbReference type="KEGG" id="scy:SCATT_p04260"/>
<feature type="active site" evidence="1">
    <location>
        <position position="37"/>
    </location>
</feature>
<comment type="subcellular location">
    <subcellularLocation>
        <location evidence="1">Cytoplasm</location>
    </subcellularLocation>
</comment>
<dbReference type="PIRSF" id="PIRSF006755">
    <property type="entry name" value="DTB_synth"/>
    <property type="match status" value="1"/>
</dbReference>
<keyword evidence="1" id="KW-0547">Nucleotide-binding</keyword>
<comment type="function">
    <text evidence="1">Catalyzes a mechanistically unusual reaction, the ATP-dependent insertion of CO2 between the N7 and N8 nitrogen atoms of 7,8-diaminopelargonic acid (DAPA, also called 7,8-diammoniononanoate) to form a ureido ring.</text>
</comment>
<dbReference type="GO" id="GO:0000287">
    <property type="term" value="F:magnesium ion binding"/>
    <property type="evidence" value="ECO:0007669"/>
    <property type="project" value="UniProtKB-UniRule"/>
</dbReference>
<dbReference type="InterPro" id="IPR004472">
    <property type="entry name" value="DTB_synth_BioD"/>
</dbReference>
<feature type="binding site" evidence="1">
    <location>
        <position position="50"/>
    </location>
    <ligand>
        <name>ATP</name>
        <dbReference type="ChEBI" id="CHEBI:30616"/>
    </ligand>
</feature>
<keyword evidence="3" id="KW-1185">Reference proteome</keyword>
<comment type="pathway">
    <text evidence="1">Cofactor biosynthesis; biotin biosynthesis; biotin from 7,8-diaminononanoate: step 1/2.</text>
</comment>
<geneLocation type="plasmid" evidence="2 3">
    <name>pSCATT</name>
</geneLocation>
<dbReference type="OrthoDB" id="9802610at2"/>
<evidence type="ECO:0000313" key="2">
    <source>
        <dbReference type="EMBL" id="AEW98619.1"/>
    </source>
</evidence>
<feature type="binding site" evidence="1">
    <location>
        <begin position="12"/>
        <end position="17"/>
    </location>
    <ligand>
        <name>ATP</name>
        <dbReference type="ChEBI" id="CHEBI:30616"/>
    </ligand>
</feature>